<name>A0A0D0AF12_9AGAM</name>
<dbReference type="Proteomes" id="UP000054485">
    <property type="component" value="Unassembled WGS sequence"/>
</dbReference>
<keyword evidence="2" id="KW-1185">Reference proteome</keyword>
<proteinExistence type="predicted"/>
<dbReference type="EMBL" id="KN835135">
    <property type="protein sequence ID" value="KIK48810.1"/>
    <property type="molecule type" value="Genomic_DNA"/>
</dbReference>
<reference evidence="2" key="2">
    <citation type="submission" date="2015-01" db="EMBL/GenBank/DDBJ databases">
        <title>Evolutionary Origins and Diversification of the Mycorrhizal Mutualists.</title>
        <authorList>
            <consortium name="DOE Joint Genome Institute"/>
            <consortium name="Mycorrhizal Genomics Consortium"/>
            <person name="Kohler A."/>
            <person name="Kuo A."/>
            <person name="Nagy L.G."/>
            <person name="Floudas D."/>
            <person name="Copeland A."/>
            <person name="Barry K.W."/>
            <person name="Cichocki N."/>
            <person name="Veneault-Fourrey C."/>
            <person name="LaButti K."/>
            <person name="Lindquist E.A."/>
            <person name="Lipzen A."/>
            <person name="Lundell T."/>
            <person name="Morin E."/>
            <person name="Murat C."/>
            <person name="Riley R."/>
            <person name="Ohm R."/>
            <person name="Sun H."/>
            <person name="Tunlid A."/>
            <person name="Henrissat B."/>
            <person name="Grigoriev I.V."/>
            <person name="Hibbett D.S."/>
            <person name="Martin F."/>
        </authorList>
    </citation>
    <scope>NUCLEOTIDE SEQUENCE [LARGE SCALE GENOMIC DNA]</scope>
    <source>
        <strain evidence="2">UH-Slu-Lm8-n1</strain>
    </source>
</reference>
<dbReference type="HOGENOM" id="CLU_2456273_0_0_1"/>
<evidence type="ECO:0000313" key="2">
    <source>
        <dbReference type="Proteomes" id="UP000054485"/>
    </source>
</evidence>
<dbReference type="InParanoid" id="A0A0D0AF12"/>
<protein>
    <submittedName>
        <fullName evidence="1">Uncharacterized protein</fullName>
    </submittedName>
</protein>
<reference evidence="1 2" key="1">
    <citation type="submission" date="2014-04" db="EMBL/GenBank/DDBJ databases">
        <authorList>
            <consortium name="DOE Joint Genome Institute"/>
            <person name="Kuo A."/>
            <person name="Ruytinx J."/>
            <person name="Rineau F."/>
            <person name="Colpaert J."/>
            <person name="Kohler A."/>
            <person name="Nagy L.G."/>
            <person name="Floudas D."/>
            <person name="Copeland A."/>
            <person name="Barry K.W."/>
            <person name="Cichocki N."/>
            <person name="Veneault-Fourrey C."/>
            <person name="LaButti K."/>
            <person name="Lindquist E.A."/>
            <person name="Lipzen A."/>
            <person name="Lundell T."/>
            <person name="Morin E."/>
            <person name="Murat C."/>
            <person name="Sun H."/>
            <person name="Tunlid A."/>
            <person name="Henrissat B."/>
            <person name="Grigoriev I.V."/>
            <person name="Hibbett D.S."/>
            <person name="Martin F."/>
            <person name="Nordberg H.P."/>
            <person name="Cantor M.N."/>
            <person name="Hua S.X."/>
        </authorList>
    </citation>
    <scope>NUCLEOTIDE SEQUENCE [LARGE SCALE GENOMIC DNA]</scope>
    <source>
        <strain evidence="1 2">UH-Slu-Lm8-n1</strain>
    </source>
</reference>
<dbReference type="AlphaFoldDB" id="A0A0D0AF12"/>
<organism evidence="1 2">
    <name type="scientific">Suillus luteus UH-Slu-Lm8-n1</name>
    <dbReference type="NCBI Taxonomy" id="930992"/>
    <lineage>
        <taxon>Eukaryota</taxon>
        <taxon>Fungi</taxon>
        <taxon>Dikarya</taxon>
        <taxon>Basidiomycota</taxon>
        <taxon>Agaricomycotina</taxon>
        <taxon>Agaricomycetes</taxon>
        <taxon>Agaricomycetidae</taxon>
        <taxon>Boletales</taxon>
        <taxon>Suillineae</taxon>
        <taxon>Suillaceae</taxon>
        <taxon>Suillus</taxon>
    </lineage>
</organism>
<evidence type="ECO:0000313" key="1">
    <source>
        <dbReference type="EMBL" id="KIK48810.1"/>
    </source>
</evidence>
<sequence>MILSTRNFAACIDDLLPRTSSGARLTLTPCTVHKVYPERTSVSVYCFCQCVIAWCMSFEIRSQVMPAMPTDVESDTHCPQPFNRISRFH</sequence>
<gene>
    <name evidence="1" type="ORF">CY34DRAFT_512368</name>
</gene>
<accession>A0A0D0AF12</accession>